<dbReference type="InterPro" id="IPR014729">
    <property type="entry name" value="Rossmann-like_a/b/a_fold"/>
</dbReference>
<dbReference type="SUPFAM" id="SSF52402">
    <property type="entry name" value="Adenine nucleotide alpha hydrolases-like"/>
    <property type="match status" value="1"/>
</dbReference>
<gene>
    <name evidence="2" type="ORF">ES288_D10G260400v1</name>
</gene>
<evidence type="ECO:0000313" key="2">
    <source>
        <dbReference type="EMBL" id="TYG51473.1"/>
    </source>
</evidence>
<proteinExistence type="predicted"/>
<dbReference type="PANTHER" id="PTHR31964">
    <property type="entry name" value="ADENINE NUCLEOTIDE ALPHA HYDROLASES-LIKE SUPERFAMILY PROTEIN"/>
    <property type="match status" value="1"/>
</dbReference>
<dbReference type="CDD" id="cd23659">
    <property type="entry name" value="USP_At3g01520-like"/>
    <property type="match status" value="1"/>
</dbReference>
<dbReference type="Proteomes" id="UP000323506">
    <property type="component" value="Chromosome D10"/>
</dbReference>
<accession>A0A5D2B5V6</accession>
<dbReference type="EMBL" id="CM017710">
    <property type="protein sequence ID" value="TYG51473.1"/>
    <property type="molecule type" value="Genomic_DNA"/>
</dbReference>
<feature type="domain" description="UspA" evidence="1">
    <location>
        <begin position="8"/>
        <end position="103"/>
    </location>
</feature>
<dbReference type="PANTHER" id="PTHR31964:SF122">
    <property type="entry name" value="OS02G0760500 PROTEIN"/>
    <property type="match status" value="1"/>
</dbReference>
<evidence type="ECO:0000259" key="1">
    <source>
        <dbReference type="Pfam" id="PF00582"/>
    </source>
</evidence>
<keyword evidence="3" id="KW-1185">Reference proteome</keyword>
<dbReference type="AlphaFoldDB" id="A0A5D2B5V6"/>
<evidence type="ECO:0000313" key="3">
    <source>
        <dbReference type="Proteomes" id="UP000323506"/>
    </source>
</evidence>
<organism evidence="2 3">
    <name type="scientific">Gossypium darwinii</name>
    <name type="common">Darwin's cotton</name>
    <name type="synonym">Gossypium barbadense var. darwinii</name>
    <dbReference type="NCBI Taxonomy" id="34276"/>
    <lineage>
        <taxon>Eukaryota</taxon>
        <taxon>Viridiplantae</taxon>
        <taxon>Streptophyta</taxon>
        <taxon>Embryophyta</taxon>
        <taxon>Tracheophyta</taxon>
        <taxon>Spermatophyta</taxon>
        <taxon>Magnoliopsida</taxon>
        <taxon>eudicotyledons</taxon>
        <taxon>Gunneridae</taxon>
        <taxon>Pentapetalae</taxon>
        <taxon>rosids</taxon>
        <taxon>malvids</taxon>
        <taxon>Malvales</taxon>
        <taxon>Malvaceae</taxon>
        <taxon>Malvoideae</taxon>
        <taxon>Gossypium</taxon>
    </lineage>
</organism>
<dbReference type="Pfam" id="PF00582">
    <property type="entry name" value="Usp"/>
    <property type="match status" value="1"/>
</dbReference>
<dbReference type="Gene3D" id="3.40.50.620">
    <property type="entry name" value="HUPs"/>
    <property type="match status" value="1"/>
</dbReference>
<protein>
    <recommendedName>
        <fullName evidence="1">UspA domain-containing protein</fullName>
    </recommendedName>
</protein>
<reference evidence="2 3" key="1">
    <citation type="submission" date="2019-06" db="EMBL/GenBank/DDBJ databases">
        <title>WGS assembly of Gossypium darwinii.</title>
        <authorList>
            <person name="Chen Z.J."/>
            <person name="Sreedasyam A."/>
            <person name="Ando A."/>
            <person name="Song Q."/>
            <person name="De L."/>
            <person name="Hulse-Kemp A."/>
            <person name="Ding M."/>
            <person name="Ye W."/>
            <person name="Kirkbride R."/>
            <person name="Jenkins J."/>
            <person name="Plott C."/>
            <person name="Lovell J."/>
            <person name="Lin Y.-M."/>
            <person name="Vaughn R."/>
            <person name="Liu B."/>
            <person name="Li W."/>
            <person name="Simpson S."/>
            <person name="Scheffler B."/>
            <person name="Saski C."/>
            <person name="Grover C."/>
            <person name="Hu G."/>
            <person name="Conover J."/>
            <person name="Carlson J."/>
            <person name="Shu S."/>
            <person name="Boston L."/>
            <person name="Williams M."/>
            <person name="Peterson D."/>
            <person name="Mcgee K."/>
            <person name="Jones D."/>
            <person name="Wendel J."/>
            <person name="Stelly D."/>
            <person name="Grimwood J."/>
            <person name="Schmutz J."/>
        </authorList>
    </citation>
    <scope>NUCLEOTIDE SEQUENCE [LARGE SCALE GENOMIC DNA]</scope>
    <source>
        <strain evidence="2">1808015.09</strain>
    </source>
</reference>
<dbReference type="InterPro" id="IPR006016">
    <property type="entry name" value="UspA"/>
</dbReference>
<name>A0A5D2B5V6_GOSDA</name>
<sequence length="115" mass="12647">MAGNLGCVVVSIDGNEGSMDALRWALDNDLEVPAFTAAIEAHQKRITDAILNHALQICAEKKANVKTQVVIRDPKEKICEVIENVHADLLVMGSRAFGPIKRYFPHCNFSISHCC</sequence>